<dbReference type="KEGG" id="fad:CDH04_07850"/>
<reference evidence="5 7" key="2">
    <citation type="submission" date="2019-08" db="EMBL/GenBank/DDBJ databases">
        <title>Complete genome sequences of Francisella adeliensis (FSC1325 and FSC1326).</title>
        <authorList>
            <person name="Ohrman C."/>
            <person name="Uneklint I."/>
            <person name="Vallesi A."/>
            <person name="Karlsson L."/>
            <person name="Sjodin A."/>
        </authorList>
    </citation>
    <scope>NUCLEOTIDE SEQUENCE [LARGE SCALE GENOMIC DNA]</scope>
    <source>
        <strain evidence="5 7">FSC1325</strain>
    </source>
</reference>
<protein>
    <submittedName>
        <fullName evidence="4">Cell division protein</fullName>
    </submittedName>
    <submittedName>
        <fullName evidence="5">SPOR domain-containing protein</fullName>
    </submittedName>
</protein>
<dbReference type="GO" id="GO:0042834">
    <property type="term" value="F:peptidoglycan binding"/>
    <property type="evidence" value="ECO:0007669"/>
    <property type="project" value="InterPro"/>
</dbReference>
<sequence length="223" mass="25919">MKDLSRFDTPKKEPEIKQELKKTSPESKKKKVVIVAIVCLLAIAVGSKLVNKHLKKLKAEEKATIEENTPKEVLKKETSKAEQKPDFEEQKKKNKMIFTFYDHLKNEQVEVDASPQAQRTEYKYTYIYQVASFRNMNETTYYAKKMKEAGLEPQYKTVGSWIRMYIGPYDSKRAIAPDIIKLQRIGLNGGFTREISRTKIEPKSEKDTNKKTEDKSDKKDTKE</sequence>
<dbReference type="EMBL" id="CP043424">
    <property type="protein sequence ID" value="QIW12565.1"/>
    <property type="molecule type" value="Genomic_DNA"/>
</dbReference>
<dbReference type="PROSITE" id="PS51724">
    <property type="entry name" value="SPOR"/>
    <property type="match status" value="1"/>
</dbReference>
<organism evidence="4 6">
    <name type="scientific">Francisella adeliensis</name>
    <dbReference type="NCBI Taxonomy" id="2007306"/>
    <lineage>
        <taxon>Bacteria</taxon>
        <taxon>Pseudomonadati</taxon>
        <taxon>Pseudomonadota</taxon>
        <taxon>Gammaproteobacteria</taxon>
        <taxon>Thiotrichales</taxon>
        <taxon>Francisellaceae</taxon>
        <taxon>Francisella</taxon>
    </lineage>
</organism>
<dbReference type="InterPro" id="IPR036680">
    <property type="entry name" value="SPOR-like_sf"/>
</dbReference>
<proteinExistence type="predicted"/>
<dbReference type="EMBL" id="CP021781">
    <property type="protein sequence ID" value="AXA34318.1"/>
    <property type="molecule type" value="Genomic_DNA"/>
</dbReference>
<keyword evidence="2" id="KW-0472">Membrane</keyword>
<gene>
    <name evidence="4" type="ORF">CDH04_07850</name>
    <name evidence="5" type="ORF">FZC43_07855</name>
</gene>
<dbReference type="AlphaFoldDB" id="A0A2Z4Y090"/>
<dbReference type="GO" id="GO:0051301">
    <property type="term" value="P:cell division"/>
    <property type="evidence" value="ECO:0007669"/>
    <property type="project" value="UniProtKB-KW"/>
</dbReference>
<feature type="region of interest" description="Disordered" evidence="1">
    <location>
        <begin position="1"/>
        <end position="29"/>
    </location>
</feature>
<evidence type="ECO:0000256" key="2">
    <source>
        <dbReference type="SAM" id="Phobius"/>
    </source>
</evidence>
<evidence type="ECO:0000313" key="4">
    <source>
        <dbReference type="EMBL" id="AXA34318.1"/>
    </source>
</evidence>
<accession>A0A2Z4Y090</accession>
<dbReference type="Pfam" id="PF05036">
    <property type="entry name" value="SPOR"/>
    <property type="match status" value="1"/>
</dbReference>
<keyword evidence="4" id="KW-0131">Cell cycle</keyword>
<keyword evidence="2" id="KW-1133">Transmembrane helix</keyword>
<keyword evidence="4" id="KW-0132">Cell division</keyword>
<feature type="transmembrane region" description="Helical" evidence="2">
    <location>
        <begin position="32"/>
        <end position="50"/>
    </location>
</feature>
<dbReference type="SUPFAM" id="SSF110997">
    <property type="entry name" value="Sporulation related repeat"/>
    <property type="match status" value="1"/>
</dbReference>
<dbReference type="Proteomes" id="UP000681131">
    <property type="component" value="Chromosome"/>
</dbReference>
<evidence type="ECO:0000313" key="6">
    <source>
        <dbReference type="Proteomes" id="UP000251120"/>
    </source>
</evidence>
<evidence type="ECO:0000313" key="7">
    <source>
        <dbReference type="Proteomes" id="UP000681131"/>
    </source>
</evidence>
<dbReference type="RefSeq" id="WP_112870497.1">
    <property type="nucleotide sequence ID" value="NZ_CP021781.1"/>
</dbReference>
<reference evidence="4 6" key="1">
    <citation type="submission" date="2017-06" db="EMBL/GenBank/DDBJ databases">
        <title>Complete genome of Francisella adeliensis.</title>
        <authorList>
            <person name="Vallesi A."/>
            <person name="Sjodin A."/>
        </authorList>
    </citation>
    <scope>NUCLEOTIDE SEQUENCE [LARGE SCALE GENOMIC DNA]</scope>
    <source>
        <strain evidence="4 6">FDC440</strain>
    </source>
</reference>
<feature type="region of interest" description="Disordered" evidence="1">
    <location>
        <begin position="194"/>
        <end position="223"/>
    </location>
</feature>
<dbReference type="Gene3D" id="3.30.70.1070">
    <property type="entry name" value="Sporulation related repeat"/>
    <property type="match status" value="1"/>
</dbReference>
<feature type="domain" description="SPOR" evidence="3">
    <location>
        <begin position="120"/>
        <end position="198"/>
    </location>
</feature>
<dbReference type="InterPro" id="IPR007730">
    <property type="entry name" value="SPOR-like_dom"/>
</dbReference>
<keyword evidence="2" id="KW-0812">Transmembrane</keyword>
<keyword evidence="7" id="KW-1185">Reference proteome</keyword>
<feature type="compositionally biased region" description="Basic and acidic residues" evidence="1">
    <location>
        <begin position="1"/>
        <end position="27"/>
    </location>
</feature>
<dbReference type="Proteomes" id="UP000251120">
    <property type="component" value="Chromosome"/>
</dbReference>
<evidence type="ECO:0000259" key="3">
    <source>
        <dbReference type="PROSITE" id="PS51724"/>
    </source>
</evidence>
<evidence type="ECO:0000313" key="5">
    <source>
        <dbReference type="EMBL" id="QIW12565.1"/>
    </source>
</evidence>
<dbReference type="OrthoDB" id="8558195at2"/>
<name>A0A2Z4Y090_9GAMM</name>
<evidence type="ECO:0000256" key="1">
    <source>
        <dbReference type="SAM" id="MobiDB-lite"/>
    </source>
</evidence>